<sequence>MKQYIFLLKTPLNPIEVKFEAEGMLDALTQAKEFMTKTMQNHSSEVDIQFKGTIYL</sequence>
<reference evidence="1" key="1">
    <citation type="journal article" date="2014" name="Int. J. Syst. Evol. Microbiol.">
        <title>Complete genome sequence of Corynebacterium casei LMG S-19264T (=DSM 44701T), isolated from a smear-ripened cheese.</title>
        <authorList>
            <consortium name="US DOE Joint Genome Institute (JGI-PGF)"/>
            <person name="Walter F."/>
            <person name="Albersmeier A."/>
            <person name="Kalinowski J."/>
            <person name="Ruckert C."/>
        </authorList>
    </citation>
    <scope>NUCLEOTIDE SEQUENCE</scope>
    <source>
        <strain evidence="1">CGMCC 1.6333</strain>
    </source>
</reference>
<organism evidence="1 2">
    <name type="scientific">Paraliobacillus quinghaiensis</name>
    <dbReference type="NCBI Taxonomy" id="470815"/>
    <lineage>
        <taxon>Bacteria</taxon>
        <taxon>Bacillati</taxon>
        <taxon>Bacillota</taxon>
        <taxon>Bacilli</taxon>
        <taxon>Bacillales</taxon>
        <taxon>Bacillaceae</taxon>
        <taxon>Paraliobacillus</taxon>
    </lineage>
</organism>
<name>A0A917WW41_9BACI</name>
<dbReference type="EMBL" id="BMLG01000017">
    <property type="protein sequence ID" value="GGM38140.1"/>
    <property type="molecule type" value="Genomic_DNA"/>
</dbReference>
<comment type="caution">
    <text evidence="1">The sequence shown here is derived from an EMBL/GenBank/DDBJ whole genome shotgun (WGS) entry which is preliminary data.</text>
</comment>
<keyword evidence="2" id="KW-1185">Reference proteome</keyword>
<dbReference type="AlphaFoldDB" id="A0A917WW41"/>
<protein>
    <submittedName>
        <fullName evidence="1">Uncharacterized protein</fullName>
    </submittedName>
</protein>
<evidence type="ECO:0000313" key="2">
    <source>
        <dbReference type="Proteomes" id="UP000618460"/>
    </source>
</evidence>
<dbReference type="Proteomes" id="UP000618460">
    <property type="component" value="Unassembled WGS sequence"/>
</dbReference>
<evidence type="ECO:0000313" key="1">
    <source>
        <dbReference type="EMBL" id="GGM38140.1"/>
    </source>
</evidence>
<dbReference type="RefSeq" id="WP_162879211.1">
    <property type="nucleotide sequence ID" value="NZ_BMLG01000017.1"/>
</dbReference>
<reference evidence="1" key="2">
    <citation type="submission" date="2020-09" db="EMBL/GenBank/DDBJ databases">
        <authorList>
            <person name="Sun Q."/>
            <person name="Zhou Y."/>
        </authorList>
    </citation>
    <scope>NUCLEOTIDE SEQUENCE</scope>
    <source>
        <strain evidence="1">CGMCC 1.6333</strain>
    </source>
</reference>
<accession>A0A917WW41</accession>
<gene>
    <name evidence="1" type="ORF">GCM10011351_25370</name>
</gene>
<proteinExistence type="predicted"/>